<proteinExistence type="predicted"/>
<dbReference type="CDD" id="cd00688">
    <property type="entry name" value="ISOPREN_C2_like"/>
    <property type="match status" value="1"/>
</dbReference>
<sequence length="513" mass="56593">MKELKLAIAFAMLLALLVSIPTGMAATEEEINESITAGVAWLAEQQNPDGSWGIDEKVAHTGFAVLKLTDRAKELGYEGPFDPDYEYSDNVTSGVAYMESQMQIVDITGDPADKNENNESIKVSNSWGFHQSYNTAIALMAFANLHNSTYEEKVQDMTDWFIFTQNPDGGWRYTGVQEPSDNSNTGYVVLGLAYAEDAGADVGDVRVGLNDWINTIQDPVNGDADDGGSWYTASWQWVNSLKTGNLIFEMGFVGDDTDTQRMQDAIDYLERHWNDVGIGNINDVGWKPNHYQAMYAIMKGLEYNGIETLEVDGSEVDWFDNFSDVIVDTQNPDGSWPSDPWDYESKPILSTEWALLTLEKTTPVKVIDVSLDVKPSSCPNPINVDSKGVLPIAIAGSEDFDVTQIDPATVELGIIDEDGNLVGVSPLRWSYEDVTCPYFSEDDDPCCIENQPDGITDLSMKFKTQELVEIAGLEDYAGETINLTVTGMTVDGLPIMGQDCVRIQEAIKKGKNK</sequence>
<dbReference type="Proteomes" id="UP000186879">
    <property type="component" value="Chromosome"/>
</dbReference>
<dbReference type="InterPro" id="IPR008930">
    <property type="entry name" value="Terpenoid_cyclase/PrenylTrfase"/>
</dbReference>
<dbReference type="AlphaFoldDB" id="A0A1L3Q160"/>
<evidence type="ECO:0000313" key="1">
    <source>
        <dbReference type="EMBL" id="APH38608.1"/>
    </source>
</evidence>
<evidence type="ECO:0008006" key="3">
    <source>
        <dbReference type="Google" id="ProtNLM"/>
    </source>
</evidence>
<keyword evidence="2" id="KW-1185">Reference proteome</keyword>
<accession>A0A1L3Q160</accession>
<organism evidence="1 2">
    <name type="scientific">Methanohalophilus halophilus</name>
    <dbReference type="NCBI Taxonomy" id="2177"/>
    <lineage>
        <taxon>Archaea</taxon>
        <taxon>Methanobacteriati</taxon>
        <taxon>Methanobacteriota</taxon>
        <taxon>Stenosarchaea group</taxon>
        <taxon>Methanomicrobia</taxon>
        <taxon>Methanosarcinales</taxon>
        <taxon>Methanosarcinaceae</taxon>
        <taxon>Methanohalophilus</taxon>
    </lineage>
</organism>
<dbReference type="KEGG" id="mhaz:BHR79_03305"/>
<protein>
    <recommendedName>
        <fullName evidence="3">Squalene cyclase C-terminal domain-containing protein</fullName>
    </recommendedName>
</protein>
<gene>
    <name evidence="1" type="ORF">BHR79_03305</name>
</gene>
<dbReference type="Gene3D" id="1.50.10.20">
    <property type="match status" value="2"/>
</dbReference>
<dbReference type="EMBL" id="CP017921">
    <property type="protein sequence ID" value="APH38608.1"/>
    <property type="molecule type" value="Genomic_DNA"/>
</dbReference>
<dbReference type="SUPFAM" id="SSF48239">
    <property type="entry name" value="Terpenoid cyclases/Protein prenyltransferases"/>
    <property type="match status" value="1"/>
</dbReference>
<reference evidence="1 2" key="1">
    <citation type="submission" date="2016-10" db="EMBL/GenBank/DDBJ databases">
        <title>Methanohalophilus halophilus.</title>
        <authorList>
            <person name="L'haridon S."/>
        </authorList>
    </citation>
    <scope>NUCLEOTIDE SEQUENCE [LARGE SCALE GENOMIC DNA]</scope>
    <source>
        <strain evidence="1 2">Z-7982</strain>
    </source>
</reference>
<dbReference type="STRING" id="2177.BHR79_03305"/>
<name>A0A1L3Q160_9EURY</name>
<evidence type="ECO:0000313" key="2">
    <source>
        <dbReference type="Proteomes" id="UP000186879"/>
    </source>
</evidence>